<evidence type="ECO:0000256" key="3">
    <source>
        <dbReference type="ARBA" id="ARBA00022679"/>
    </source>
</evidence>
<dbReference type="GO" id="GO:0006281">
    <property type="term" value="P:DNA repair"/>
    <property type="evidence" value="ECO:0007669"/>
    <property type="project" value="UniProtKB-KW"/>
</dbReference>
<dbReference type="Pfam" id="PF01035">
    <property type="entry name" value="DNA_binding_1"/>
    <property type="match status" value="1"/>
</dbReference>
<keyword evidence="2" id="KW-0489">Methyltransferase</keyword>
<dbReference type="EMBL" id="FMYE01000005">
    <property type="protein sequence ID" value="SDB75927.1"/>
    <property type="molecule type" value="Genomic_DNA"/>
</dbReference>
<evidence type="ECO:0000259" key="7">
    <source>
        <dbReference type="Pfam" id="PF01035"/>
    </source>
</evidence>
<dbReference type="InterPro" id="IPR036388">
    <property type="entry name" value="WH-like_DNA-bd_sf"/>
</dbReference>
<dbReference type="RefSeq" id="WP_074556866.1">
    <property type="nucleotide sequence ID" value="NZ_FMYE01000005.1"/>
</dbReference>
<dbReference type="InterPro" id="IPR001497">
    <property type="entry name" value="MethylDNA_cys_MeTrfase_AS"/>
</dbReference>
<protein>
    <submittedName>
        <fullName evidence="8">O(6)-alkylguanine repair protein YbaZ</fullName>
    </submittedName>
</protein>
<organism evidence="8 9">
    <name type="scientific">Bacteroides ovatus</name>
    <dbReference type="NCBI Taxonomy" id="28116"/>
    <lineage>
        <taxon>Bacteria</taxon>
        <taxon>Pseudomonadati</taxon>
        <taxon>Bacteroidota</taxon>
        <taxon>Bacteroidia</taxon>
        <taxon>Bacteroidales</taxon>
        <taxon>Bacteroidaceae</taxon>
        <taxon>Bacteroides</taxon>
    </lineage>
</organism>
<dbReference type="GO" id="GO:0032259">
    <property type="term" value="P:methylation"/>
    <property type="evidence" value="ECO:0007669"/>
    <property type="project" value="UniProtKB-KW"/>
</dbReference>
<dbReference type="PANTHER" id="PTHR42942">
    <property type="entry name" value="6-O-METHYLGUANINE DNA METHYLTRANSFERASE"/>
    <property type="match status" value="1"/>
</dbReference>
<dbReference type="InterPro" id="IPR052520">
    <property type="entry name" value="ATL_DNA_repair"/>
</dbReference>
<name>A0A1G6G1R0_BACOV</name>
<comment type="catalytic activity">
    <reaction evidence="1">
        <text>a 4-O-methyl-thymidine in DNA + L-cysteinyl-[protein] = a thymidine in DNA + S-methyl-L-cysteinyl-[protein]</text>
        <dbReference type="Rhea" id="RHEA:53428"/>
        <dbReference type="Rhea" id="RHEA-COMP:10131"/>
        <dbReference type="Rhea" id="RHEA-COMP:10132"/>
        <dbReference type="Rhea" id="RHEA-COMP:13555"/>
        <dbReference type="Rhea" id="RHEA-COMP:13556"/>
        <dbReference type="ChEBI" id="CHEBI:29950"/>
        <dbReference type="ChEBI" id="CHEBI:82612"/>
        <dbReference type="ChEBI" id="CHEBI:137386"/>
        <dbReference type="ChEBI" id="CHEBI:137387"/>
        <dbReference type="EC" id="2.1.1.63"/>
    </reaction>
</comment>
<evidence type="ECO:0000256" key="1">
    <source>
        <dbReference type="ARBA" id="ARBA00001286"/>
    </source>
</evidence>
<evidence type="ECO:0000313" key="8">
    <source>
        <dbReference type="EMBL" id="SDB75927.1"/>
    </source>
</evidence>
<keyword evidence="4" id="KW-0227">DNA damage</keyword>
<reference evidence="8 9" key="1">
    <citation type="submission" date="2016-10" db="EMBL/GenBank/DDBJ databases">
        <authorList>
            <person name="de Groot N.N."/>
        </authorList>
    </citation>
    <scope>NUCLEOTIDE SEQUENCE [LARGE SCALE GENOMIC DNA]</scope>
    <source>
        <strain evidence="8 9">NLAE-zl-C500</strain>
    </source>
</reference>
<evidence type="ECO:0000256" key="4">
    <source>
        <dbReference type="ARBA" id="ARBA00022763"/>
    </source>
</evidence>
<dbReference type="AlphaFoldDB" id="A0A1G6G1R0"/>
<gene>
    <name evidence="8" type="ORF">SAMN05192581_100544</name>
</gene>
<dbReference type="PANTHER" id="PTHR42942:SF1">
    <property type="entry name" value="ALKYLTRANSFERASE-LIKE PROTEIN 1"/>
    <property type="match status" value="1"/>
</dbReference>
<dbReference type="InterPro" id="IPR036217">
    <property type="entry name" value="MethylDNA_cys_MeTrfase_DNAb"/>
</dbReference>
<comment type="catalytic activity">
    <reaction evidence="6">
        <text>a 6-O-methyl-2'-deoxyguanosine in DNA + L-cysteinyl-[protein] = S-methyl-L-cysteinyl-[protein] + a 2'-deoxyguanosine in DNA</text>
        <dbReference type="Rhea" id="RHEA:24000"/>
        <dbReference type="Rhea" id="RHEA-COMP:10131"/>
        <dbReference type="Rhea" id="RHEA-COMP:10132"/>
        <dbReference type="Rhea" id="RHEA-COMP:11367"/>
        <dbReference type="Rhea" id="RHEA-COMP:11368"/>
        <dbReference type="ChEBI" id="CHEBI:29950"/>
        <dbReference type="ChEBI" id="CHEBI:82612"/>
        <dbReference type="ChEBI" id="CHEBI:85445"/>
        <dbReference type="ChEBI" id="CHEBI:85448"/>
        <dbReference type="EC" id="2.1.1.63"/>
    </reaction>
</comment>
<keyword evidence="5" id="KW-0234">DNA repair</keyword>
<sequence length="108" mass="11939">MKDYKVDKARFSEAFCREVYEIVQAVPRGCVSTYGAIAALLGMPQCSRLVGRALKAVPPGLSVPCHRIVNASGRLVPGWEEQKELLLEEGILFKSNGCVDLKKCLWKT</sequence>
<dbReference type="InterPro" id="IPR014048">
    <property type="entry name" value="MethylDNA_cys_MeTrfase_DNA-bd"/>
</dbReference>
<dbReference type="SUPFAM" id="SSF46767">
    <property type="entry name" value="Methylated DNA-protein cysteine methyltransferase, C-terminal domain"/>
    <property type="match status" value="1"/>
</dbReference>
<dbReference type="CDD" id="cd06445">
    <property type="entry name" value="ATase"/>
    <property type="match status" value="1"/>
</dbReference>
<dbReference type="PROSITE" id="PS00374">
    <property type="entry name" value="MGMT"/>
    <property type="match status" value="1"/>
</dbReference>
<dbReference type="GO" id="GO:0003908">
    <property type="term" value="F:methylated-DNA-[protein]-cysteine S-methyltransferase activity"/>
    <property type="evidence" value="ECO:0007669"/>
    <property type="project" value="UniProtKB-EC"/>
</dbReference>
<proteinExistence type="predicted"/>
<dbReference type="Gene3D" id="1.10.10.10">
    <property type="entry name" value="Winged helix-like DNA-binding domain superfamily/Winged helix DNA-binding domain"/>
    <property type="match status" value="1"/>
</dbReference>
<evidence type="ECO:0000256" key="2">
    <source>
        <dbReference type="ARBA" id="ARBA00022603"/>
    </source>
</evidence>
<accession>A0A1G6G1R0</accession>
<dbReference type="Proteomes" id="UP000183670">
    <property type="component" value="Unassembled WGS sequence"/>
</dbReference>
<evidence type="ECO:0000313" key="9">
    <source>
        <dbReference type="Proteomes" id="UP000183670"/>
    </source>
</evidence>
<evidence type="ECO:0000256" key="5">
    <source>
        <dbReference type="ARBA" id="ARBA00023204"/>
    </source>
</evidence>
<dbReference type="NCBIfam" id="TIGR00589">
    <property type="entry name" value="ogt"/>
    <property type="match status" value="1"/>
</dbReference>
<keyword evidence="3" id="KW-0808">Transferase</keyword>
<feature type="domain" description="Methylated-DNA-[protein]-cysteine S-methyltransferase DNA binding" evidence="7">
    <location>
        <begin position="15"/>
        <end position="91"/>
    </location>
</feature>
<evidence type="ECO:0000256" key="6">
    <source>
        <dbReference type="ARBA" id="ARBA00049348"/>
    </source>
</evidence>